<feature type="region of interest" description="Disordered" evidence="7">
    <location>
        <begin position="1"/>
        <end position="24"/>
    </location>
</feature>
<dbReference type="EMBL" id="MU860502">
    <property type="protein sequence ID" value="KAK4233665.1"/>
    <property type="molecule type" value="Genomic_DNA"/>
</dbReference>
<dbReference type="Proteomes" id="UP001303760">
    <property type="component" value="Unassembled WGS sequence"/>
</dbReference>
<evidence type="ECO:0000256" key="3">
    <source>
        <dbReference type="ARBA" id="ARBA00022448"/>
    </source>
</evidence>
<feature type="transmembrane region" description="Helical" evidence="8">
    <location>
        <begin position="80"/>
        <end position="98"/>
    </location>
</feature>
<feature type="transmembrane region" description="Helical" evidence="8">
    <location>
        <begin position="144"/>
        <end position="167"/>
    </location>
</feature>
<dbReference type="PANTHER" id="PTHR23514:SF3">
    <property type="entry name" value="BYPASS OF STOP CODON PROTEIN 6"/>
    <property type="match status" value="1"/>
</dbReference>
<evidence type="ECO:0000256" key="8">
    <source>
        <dbReference type="SAM" id="Phobius"/>
    </source>
</evidence>
<keyword evidence="5 8" id="KW-1133">Transmembrane helix</keyword>
<sequence length="446" mass="46426">MPTEKPSVLPVAASAERSRPHPQPCITPEPGIKAQSGGNVVRLATLGLTSFATGLSQIPPLLGLSEPSSTGDLATPFYEVVHTALPLSLGAIFAAAFIDPFLRHSRTCPSYTLLLVPASFLTGAGHAMLLLLPMFPLPRDLSTALIAAAHLLVGVGNTVNFTTAMLLSRGSTPALGFISGMVAMGIVTQTCTGLLLGAGTRRLVAMFLALANGCFMLFASRAGGWMAAGGSEDEEAVDEKMLFRVKGGQGGFPPPPSRLTVLGALFAFAHQAAMVVIPVWLVSLTGRQLGGSAGQVSLVYAMFTFCAGLGVGSLTLIPPIEQRKQLVFSALLVSVGLLLLAWLLGDAFDAAAAAAPVGFFMASAYPWIVALLMHEMSEQERLSGVAIVVAFGTSGAVTALSITQMAAHLESPAVLHLAVMGLFGGMLMCWNAMSDAKTRYDLMELN</sequence>
<evidence type="ECO:0000256" key="7">
    <source>
        <dbReference type="SAM" id="MobiDB-lite"/>
    </source>
</evidence>
<feature type="transmembrane region" description="Helical" evidence="8">
    <location>
        <begin position="293"/>
        <end position="314"/>
    </location>
</feature>
<feature type="transmembrane region" description="Helical" evidence="8">
    <location>
        <begin position="202"/>
        <end position="219"/>
    </location>
</feature>
<feature type="transmembrane region" description="Helical" evidence="8">
    <location>
        <begin position="385"/>
        <end position="407"/>
    </location>
</feature>
<keyword evidence="10" id="KW-1185">Reference proteome</keyword>
<dbReference type="GO" id="GO:0012505">
    <property type="term" value="C:endomembrane system"/>
    <property type="evidence" value="ECO:0007669"/>
    <property type="project" value="UniProtKB-SubCell"/>
</dbReference>
<evidence type="ECO:0008006" key="11">
    <source>
        <dbReference type="Google" id="ProtNLM"/>
    </source>
</evidence>
<evidence type="ECO:0000256" key="6">
    <source>
        <dbReference type="ARBA" id="ARBA00023136"/>
    </source>
</evidence>
<reference evidence="9" key="1">
    <citation type="journal article" date="2023" name="Mol. Phylogenet. Evol.">
        <title>Genome-scale phylogeny and comparative genomics of the fungal order Sordariales.</title>
        <authorList>
            <person name="Hensen N."/>
            <person name="Bonometti L."/>
            <person name="Westerberg I."/>
            <person name="Brannstrom I.O."/>
            <person name="Guillou S."/>
            <person name="Cros-Aarteil S."/>
            <person name="Calhoun S."/>
            <person name="Haridas S."/>
            <person name="Kuo A."/>
            <person name="Mondo S."/>
            <person name="Pangilinan J."/>
            <person name="Riley R."/>
            <person name="LaButti K."/>
            <person name="Andreopoulos B."/>
            <person name="Lipzen A."/>
            <person name="Chen C."/>
            <person name="Yan M."/>
            <person name="Daum C."/>
            <person name="Ng V."/>
            <person name="Clum A."/>
            <person name="Steindorff A."/>
            <person name="Ohm R.A."/>
            <person name="Martin F."/>
            <person name="Silar P."/>
            <person name="Natvig D.O."/>
            <person name="Lalanne C."/>
            <person name="Gautier V."/>
            <person name="Ament-Velasquez S.L."/>
            <person name="Kruys A."/>
            <person name="Hutchinson M.I."/>
            <person name="Powell A.J."/>
            <person name="Barry K."/>
            <person name="Miller A.N."/>
            <person name="Grigoriev I.V."/>
            <person name="Debuchy R."/>
            <person name="Gladieux P."/>
            <person name="Hiltunen Thoren M."/>
            <person name="Johannesson H."/>
        </authorList>
    </citation>
    <scope>NUCLEOTIDE SEQUENCE</scope>
    <source>
        <strain evidence="9">CBS 532.94</strain>
    </source>
</reference>
<proteinExistence type="inferred from homology"/>
<comment type="similarity">
    <text evidence="2">Belongs to the major facilitator superfamily.</text>
</comment>
<feature type="transmembrane region" description="Helical" evidence="8">
    <location>
        <begin position="326"/>
        <end position="344"/>
    </location>
</feature>
<dbReference type="SUPFAM" id="SSF103473">
    <property type="entry name" value="MFS general substrate transporter"/>
    <property type="match status" value="1"/>
</dbReference>
<evidence type="ECO:0000256" key="5">
    <source>
        <dbReference type="ARBA" id="ARBA00022989"/>
    </source>
</evidence>
<comment type="subcellular location">
    <subcellularLocation>
        <location evidence="1">Endomembrane system</location>
        <topology evidence="1">Multi-pass membrane protein</topology>
    </subcellularLocation>
</comment>
<evidence type="ECO:0000313" key="10">
    <source>
        <dbReference type="Proteomes" id="UP001303760"/>
    </source>
</evidence>
<gene>
    <name evidence="9" type="ORF">C8A03DRAFT_38606</name>
</gene>
<organism evidence="9 10">
    <name type="scientific">Achaetomium macrosporum</name>
    <dbReference type="NCBI Taxonomy" id="79813"/>
    <lineage>
        <taxon>Eukaryota</taxon>
        <taxon>Fungi</taxon>
        <taxon>Dikarya</taxon>
        <taxon>Ascomycota</taxon>
        <taxon>Pezizomycotina</taxon>
        <taxon>Sordariomycetes</taxon>
        <taxon>Sordariomycetidae</taxon>
        <taxon>Sordariales</taxon>
        <taxon>Chaetomiaceae</taxon>
        <taxon>Achaetomium</taxon>
    </lineage>
</organism>
<feature type="transmembrane region" description="Helical" evidence="8">
    <location>
        <begin position="350"/>
        <end position="373"/>
    </location>
</feature>
<comment type="caution">
    <text evidence="9">The sequence shown here is derived from an EMBL/GenBank/DDBJ whole genome shotgun (WGS) entry which is preliminary data.</text>
</comment>
<dbReference type="PANTHER" id="PTHR23514">
    <property type="entry name" value="BYPASS OF STOP CODON PROTEIN 6"/>
    <property type="match status" value="1"/>
</dbReference>
<dbReference type="GO" id="GO:0016020">
    <property type="term" value="C:membrane"/>
    <property type="evidence" value="ECO:0007669"/>
    <property type="project" value="TreeGrafter"/>
</dbReference>
<keyword evidence="4 8" id="KW-0812">Transmembrane</keyword>
<feature type="transmembrane region" description="Helical" evidence="8">
    <location>
        <begin position="259"/>
        <end position="281"/>
    </location>
</feature>
<dbReference type="InterPro" id="IPR036259">
    <property type="entry name" value="MFS_trans_sf"/>
</dbReference>
<reference evidence="9" key="2">
    <citation type="submission" date="2023-05" db="EMBL/GenBank/DDBJ databases">
        <authorList>
            <consortium name="Lawrence Berkeley National Laboratory"/>
            <person name="Steindorff A."/>
            <person name="Hensen N."/>
            <person name="Bonometti L."/>
            <person name="Westerberg I."/>
            <person name="Brannstrom I.O."/>
            <person name="Guillou S."/>
            <person name="Cros-Aarteil S."/>
            <person name="Calhoun S."/>
            <person name="Haridas S."/>
            <person name="Kuo A."/>
            <person name="Mondo S."/>
            <person name="Pangilinan J."/>
            <person name="Riley R."/>
            <person name="Labutti K."/>
            <person name="Andreopoulos B."/>
            <person name="Lipzen A."/>
            <person name="Chen C."/>
            <person name="Yanf M."/>
            <person name="Daum C."/>
            <person name="Ng V."/>
            <person name="Clum A."/>
            <person name="Ohm R."/>
            <person name="Martin F."/>
            <person name="Silar P."/>
            <person name="Natvig D."/>
            <person name="Lalanne C."/>
            <person name="Gautier V."/>
            <person name="Ament-Velasquez S.L."/>
            <person name="Kruys A."/>
            <person name="Hutchinson M.I."/>
            <person name="Powell A.J."/>
            <person name="Barry K."/>
            <person name="Miller A.N."/>
            <person name="Grigoriev I.V."/>
            <person name="Debuchy R."/>
            <person name="Gladieux P."/>
            <person name="Thoren M.H."/>
            <person name="Johannesson H."/>
        </authorList>
    </citation>
    <scope>NUCLEOTIDE SEQUENCE</scope>
    <source>
        <strain evidence="9">CBS 532.94</strain>
    </source>
</reference>
<dbReference type="AlphaFoldDB" id="A0AAN7C1V4"/>
<name>A0AAN7C1V4_9PEZI</name>
<evidence type="ECO:0000256" key="1">
    <source>
        <dbReference type="ARBA" id="ARBA00004127"/>
    </source>
</evidence>
<keyword evidence="3" id="KW-0813">Transport</keyword>
<keyword evidence="6 8" id="KW-0472">Membrane</keyword>
<feature type="transmembrane region" description="Helical" evidence="8">
    <location>
        <begin position="110"/>
        <end position="132"/>
    </location>
</feature>
<evidence type="ECO:0000256" key="4">
    <source>
        <dbReference type="ARBA" id="ARBA00022692"/>
    </source>
</evidence>
<evidence type="ECO:0000313" key="9">
    <source>
        <dbReference type="EMBL" id="KAK4233665.1"/>
    </source>
</evidence>
<dbReference type="InterPro" id="IPR051788">
    <property type="entry name" value="MFS_Transporter"/>
</dbReference>
<evidence type="ECO:0000256" key="2">
    <source>
        <dbReference type="ARBA" id="ARBA00008335"/>
    </source>
</evidence>
<dbReference type="Gene3D" id="1.20.1250.20">
    <property type="entry name" value="MFS general substrate transporter like domains"/>
    <property type="match status" value="1"/>
</dbReference>
<protein>
    <recommendedName>
        <fullName evidence="11">MFS transporter</fullName>
    </recommendedName>
</protein>
<feature type="transmembrane region" description="Helical" evidence="8">
    <location>
        <begin position="174"/>
        <end position="196"/>
    </location>
</feature>
<accession>A0AAN7C1V4</accession>
<feature type="transmembrane region" description="Helical" evidence="8">
    <location>
        <begin position="413"/>
        <end position="433"/>
    </location>
</feature>